<dbReference type="EMBL" id="JAJOMB010000024">
    <property type="protein sequence ID" value="MCD5315811.1"/>
    <property type="molecule type" value="Genomic_DNA"/>
</dbReference>
<proteinExistence type="predicted"/>
<comment type="caution">
    <text evidence="2">The sequence shown here is derived from an EMBL/GenBank/DDBJ whole genome shotgun (WGS) entry which is preliminary data.</text>
</comment>
<reference evidence="2" key="1">
    <citation type="submission" date="2021-11" db="EMBL/GenBank/DDBJ databases">
        <title>Streptomyces corallinus and Kineosporia corallina sp. nov., two new coral-derived marine actinobacteria.</title>
        <authorList>
            <person name="Buangrab K."/>
            <person name="Sutthacheep M."/>
            <person name="Yeemin T."/>
            <person name="Harunari E."/>
            <person name="Igarashi Y."/>
            <person name="Sripreechasak P."/>
            <person name="Kanchanasin P."/>
            <person name="Tanasupawat S."/>
            <person name="Phongsopitanun W."/>
        </authorList>
    </citation>
    <scope>NUCLEOTIDE SEQUENCE</scope>
    <source>
        <strain evidence="2">JCM 31032</strain>
    </source>
</reference>
<dbReference type="RefSeq" id="WP_231448630.1">
    <property type="nucleotide sequence ID" value="NZ_JAJOMB010000024.1"/>
</dbReference>
<evidence type="ECO:0000259" key="1">
    <source>
        <dbReference type="Pfam" id="PF13006"/>
    </source>
</evidence>
<gene>
    <name evidence="2" type="ORF">LR394_33445</name>
</gene>
<evidence type="ECO:0000313" key="3">
    <source>
        <dbReference type="Proteomes" id="UP001138997"/>
    </source>
</evidence>
<name>A0A9X1NLA8_9ACTN</name>
<organism evidence="2 3">
    <name type="scientific">Kineosporia babensis</name>
    <dbReference type="NCBI Taxonomy" id="499548"/>
    <lineage>
        <taxon>Bacteria</taxon>
        <taxon>Bacillati</taxon>
        <taxon>Actinomycetota</taxon>
        <taxon>Actinomycetes</taxon>
        <taxon>Kineosporiales</taxon>
        <taxon>Kineosporiaceae</taxon>
        <taxon>Kineosporia</taxon>
    </lineage>
</organism>
<dbReference type="AlphaFoldDB" id="A0A9X1NLA8"/>
<protein>
    <submittedName>
        <fullName evidence="2">Transposase domain-containing protein</fullName>
    </submittedName>
</protein>
<keyword evidence="3" id="KW-1185">Reference proteome</keyword>
<accession>A0A9X1NLA8</accession>
<dbReference type="Pfam" id="PF13006">
    <property type="entry name" value="Nterm_IS4"/>
    <property type="match status" value="1"/>
</dbReference>
<feature type="domain" description="Transposase IS4 N-terminal" evidence="1">
    <location>
        <begin position="11"/>
        <end position="103"/>
    </location>
</feature>
<dbReference type="InterPro" id="IPR024473">
    <property type="entry name" value="Transposases_IS4_N"/>
</dbReference>
<sequence>MESTDLGLRMSLAVILHEVPGSLMSEVLSVNGIRDQRTRALPAWLTGYLVLAMPVAPRLAYQDVARLIWRVVPDALGISLRYDPPTSGAIVRARQRLGIAPFITLADRLSCRAGAGAGTTRPEEALSAVLSAALGGAEGKAAGDPSVTTRSRDQVLIRQEKVALQCIALVHELQLRSGNDFETR</sequence>
<evidence type="ECO:0000313" key="2">
    <source>
        <dbReference type="EMBL" id="MCD5315811.1"/>
    </source>
</evidence>
<dbReference type="Proteomes" id="UP001138997">
    <property type="component" value="Unassembled WGS sequence"/>
</dbReference>